<proteinExistence type="inferred from homology"/>
<dbReference type="SUPFAM" id="SSF51011">
    <property type="entry name" value="Glycosyl hydrolase domain"/>
    <property type="match status" value="1"/>
</dbReference>
<evidence type="ECO:0000259" key="5">
    <source>
        <dbReference type="SMART" id="SM00642"/>
    </source>
</evidence>
<evidence type="ECO:0000313" key="7">
    <source>
        <dbReference type="Proteomes" id="UP000237144"/>
    </source>
</evidence>
<comment type="similarity">
    <text evidence="1">Belongs to the glycosyl hydrolase 13 family.</text>
</comment>
<dbReference type="InterPro" id="IPR013780">
    <property type="entry name" value="Glyco_hydro_b"/>
</dbReference>
<reference evidence="6 7" key="1">
    <citation type="journal article" date="2018" name="Front. Microbiol.">
        <title>Prospects for Fungal Bioremediation of Acidic Radioactive Waste Sites: Characterization and Genome Sequence of Rhodotorula taiwanensis MD1149.</title>
        <authorList>
            <person name="Tkavc R."/>
            <person name="Matrosova V.Y."/>
            <person name="Grichenko O.E."/>
            <person name="Gostincar C."/>
            <person name="Volpe R.P."/>
            <person name="Klimenkova P."/>
            <person name="Gaidamakova E.K."/>
            <person name="Zhou C.E."/>
            <person name="Stewart B.J."/>
            <person name="Lyman M.G."/>
            <person name="Malfatti S.A."/>
            <person name="Rubinfeld B."/>
            <person name="Courtot M."/>
            <person name="Singh J."/>
            <person name="Dalgard C.L."/>
            <person name="Hamilton T."/>
            <person name="Frey K.G."/>
            <person name="Gunde-Cimerman N."/>
            <person name="Dugan L."/>
            <person name="Daly M.J."/>
        </authorList>
    </citation>
    <scope>NUCLEOTIDE SEQUENCE [LARGE SCALE GENOMIC DNA]</scope>
    <source>
        <strain evidence="6 7">MD1149</strain>
    </source>
</reference>
<dbReference type="InterPro" id="IPR006047">
    <property type="entry name" value="GH13_cat_dom"/>
</dbReference>
<dbReference type="Pfam" id="PF00128">
    <property type="entry name" value="Alpha-amylase"/>
    <property type="match status" value="1"/>
</dbReference>
<accession>A0A2S5BFM4</accession>
<gene>
    <name evidence="6" type="ORF">BMF94_1463</name>
</gene>
<dbReference type="OrthoDB" id="1740265at2759"/>
<dbReference type="GO" id="GO:0033934">
    <property type="term" value="F:glucan 1,4-alpha-maltotriohydrolase activity"/>
    <property type="evidence" value="ECO:0007669"/>
    <property type="project" value="TreeGrafter"/>
</dbReference>
<evidence type="ECO:0000313" key="6">
    <source>
        <dbReference type="EMBL" id="POY75560.1"/>
    </source>
</evidence>
<dbReference type="Gene3D" id="3.90.400.10">
    <property type="entry name" value="Oligo-1,6-glucosidase, Domain 2"/>
    <property type="match status" value="1"/>
</dbReference>
<dbReference type="Gene3D" id="3.20.20.80">
    <property type="entry name" value="Glycosidases"/>
    <property type="match status" value="1"/>
</dbReference>
<dbReference type="Gene3D" id="2.60.40.1180">
    <property type="entry name" value="Golgi alpha-mannosidase II"/>
    <property type="match status" value="1"/>
</dbReference>
<organism evidence="6 7">
    <name type="scientific">Rhodotorula taiwanensis</name>
    <dbReference type="NCBI Taxonomy" id="741276"/>
    <lineage>
        <taxon>Eukaryota</taxon>
        <taxon>Fungi</taxon>
        <taxon>Dikarya</taxon>
        <taxon>Basidiomycota</taxon>
        <taxon>Pucciniomycotina</taxon>
        <taxon>Microbotryomycetes</taxon>
        <taxon>Sporidiobolales</taxon>
        <taxon>Sporidiobolaceae</taxon>
        <taxon>Rhodotorula</taxon>
    </lineage>
</organism>
<dbReference type="Proteomes" id="UP000237144">
    <property type="component" value="Unassembled WGS sequence"/>
</dbReference>
<keyword evidence="3" id="KW-0326">Glycosidase</keyword>
<dbReference type="PANTHER" id="PTHR10357:SF179">
    <property type="entry name" value="NEUTRAL AND BASIC AMINO ACID TRANSPORT PROTEIN RBAT"/>
    <property type="match status" value="1"/>
</dbReference>
<feature type="domain" description="Glycosyl hydrolase family 13 catalytic" evidence="5">
    <location>
        <begin position="21"/>
        <end position="439"/>
    </location>
</feature>
<dbReference type="CDD" id="cd11333">
    <property type="entry name" value="AmyAc_SI_OligoGlu_DGase"/>
    <property type="match status" value="1"/>
</dbReference>
<dbReference type="GO" id="GO:0004556">
    <property type="term" value="F:alpha-amylase activity"/>
    <property type="evidence" value="ECO:0007669"/>
    <property type="project" value="TreeGrafter"/>
</dbReference>
<dbReference type="STRING" id="741276.A0A2S5BFM4"/>
<evidence type="ECO:0000256" key="4">
    <source>
        <dbReference type="ARBA" id="ARBA00026248"/>
    </source>
</evidence>
<evidence type="ECO:0000256" key="2">
    <source>
        <dbReference type="ARBA" id="ARBA00022801"/>
    </source>
</evidence>
<protein>
    <recommendedName>
        <fullName evidence="5">Glycosyl hydrolase family 13 catalytic domain-containing protein</fullName>
    </recommendedName>
</protein>
<evidence type="ECO:0000256" key="1">
    <source>
        <dbReference type="ARBA" id="ARBA00008061"/>
    </source>
</evidence>
<keyword evidence="4" id="KW-0462">Maltose metabolism</keyword>
<dbReference type="AlphaFoldDB" id="A0A2S5BFM4"/>
<dbReference type="EMBL" id="PJQD01000014">
    <property type="protein sequence ID" value="POY75560.1"/>
    <property type="molecule type" value="Genomic_DNA"/>
</dbReference>
<dbReference type="InterPro" id="IPR045857">
    <property type="entry name" value="O16G_dom_2"/>
</dbReference>
<keyword evidence="2" id="KW-0378">Hydrolase</keyword>
<dbReference type="SUPFAM" id="SSF51445">
    <property type="entry name" value="(Trans)glycosidases"/>
    <property type="match status" value="1"/>
</dbReference>
<keyword evidence="7" id="KW-1185">Reference proteome</keyword>
<dbReference type="GO" id="GO:0000025">
    <property type="term" value="P:maltose catabolic process"/>
    <property type="evidence" value="ECO:0007669"/>
    <property type="project" value="TreeGrafter"/>
</dbReference>
<dbReference type="PANTHER" id="PTHR10357">
    <property type="entry name" value="ALPHA-AMYLASE FAMILY MEMBER"/>
    <property type="match status" value="1"/>
</dbReference>
<dbReference type="FunFam" id="3.90.400.10:FF:000002">
    <property type="entry name" value="Sucrose isomerase"/>
    <property type="match status" value="1"/>
</dbReference>
<name>A0A2S5BFM4_9BASI</name>
<dbReference type="FunFam" id="3.20.20.80:FF:000087">
    <property type="entry name" value="Oligo-1,6-glucosidase IMA1"/>
    <property type="match status" value="1"/>
</dbReference>
<evidence type="ECO:0000256" key="3">
    <source>
        <dbReference type="ARBA" id="ARBA00023295"/>
    </source>
</evidence>
<dbReference type="GO" id="GO:0004575">
    <property type="term" value="F:sucrose alpha-glucosidase activity"/>
    <property type="evidence" value="ECO:0007669"/>
    <property type="project" value="TreeGrafter"/>
</dbReference>
<dbReference type="GO" id="GO:0005987">
    <property type="term" value="P:sucrose catabolic process"/>
    <property type="evidence" value="ECO:0007669"/>
    <property type="project" value="TreeGrafter"/>
</dbReference>
<comment type="caution">
    <text evidence="6">The sequence shown here is derived from an EMBL/GenBank/DDBJ whole genome shotgun (WGS) entry which is preliminary data.</text>
</comment>
<dbReference type="GO" id="GO:0004574">
    <property type="term" value="F:oligo-1,6-glucosidase activity"/>
    <property type="evidence" value="ECO:0007669"/>
    <property type="project" value="TreeGrafter"/>
</dbReference>
<sequence length="589" mass="67667">MALEANKRLPSWWKDGVVVYQVYPASFKDDNGDGLGDLRGLINKLPYLKSLGIDAIWLGPHYKSPRVDEGYDISDYKDIHEPFGTLQDCQELIDKAHSHGLKIMFDLVVNHCSTEHAWFQESRKDESNPKRDWFYWRPARYDADGVRHPPNNWRAAFGGSVWGWDEATEEYYLHIFDVTQADLNWENPEVRQAIYKDAIRFWLDRGLDGFRIDTANLYSKRIDFPDAPITAPETPWQPASDLICNGPRLHEFLREMRRETFDHYDCFTIGELPNAPQLSQVLSYISTDAEALDCTILFDHMYLDHQDGQFPLMLTPWKLSDFKRLAAFSQELAEPENKAHALSYLENHDHARSVSRFASDGPEHRVASAKMLATYLLTLSGSLIIYEGEEIGMINAPKDWDIDAEYKDVCTVNTWREIKSEAGKTKDQTLLQRGREGIQHCARDHSRTPMQWDSSPNAGFSTNGYAKPWMRVMESYKEGINVAAQEDDPESPLNFYRRMLALRKEHKDVFVLGKFDLFDEENEQTMVYTKTSRDGSRVALVALNFTSEPQAFDVPSSLEKKSTGKLLLCTQGDGADGQLRPYEARVLLY</sequence>
<dbReference type="InterPro" id="IPR017853">
    <property type="entry name" value="GH"/>
</dbReference>
<dbReference type="SMART" id="SM00642">
    <property type="entry name" value="Aamy"/>
    <property type="match status" value="1"/>
</dbReference>